<evidence type="ECO:0000256" key="10">
    <source>
        <dbReference type="PIRNR" id="PIRNR010130"/>
    </source>
</evidence>
<evidence type="ECO:0000256" key="1">
    <source>
        <dbReference type="ARBA" id="ARBA00001947"/>
    </source>
</evidence>
<dbReference type="InterPro" id="IPR008300">
    <property type="entry name" value="PTAC"/>
</dbReference>
<evidence type="ECO:0000256" key="6">
    <source>
        <dbReference type="ARBA" id="ARBA00022723"/>
    </source>
</evidence>
<dbReference type="PANTHER" id="PTHR39453">
    <property type="entry name" value="PHOSPHATE PROPANOYLTRANSFERASE"/>
    <property type="match status" value="1"/>
</dbReference>
<dbReference type="PANTHER" id="PTHR39453:SF1">
    <property type="entry name" value="PHOSPHATE PROPANOYLTRANSFERASE"/>
    <property type="match status" value="1"/>
</dbReference>
<dbReference type="UniPathway" id="UPA00621"/>
<keyword evidence="6" id="KW-0479">Metal-binding</keyword>
<dbReference type="GO" id="GO:0046872">
    <property type="term" value="F:metal ion binding"/>
    <property type="evidence" value="ECO:0007669"/>
    <property type="project" value="UniProtKB-KW"/>
</dbReference>
<evidence type="ECO:0000256" key="9">
    <source>
        <dbReference type="ARBA" id="ARBA00047589"/>
    </source>
</evidence>
<evidence type="ECO:0000313" key="11">
    <source>
        <dbReference type="EMBL" id="KIL46680.1"/>
    </source>
</evidence>
<keyword evidence="5 10" id="KW-0808">Transferase</keyword>
<evidence type="ECO:0000256" key="8">
    <source>
        <dbReference type="ARBA" id="ARBA00023315"/>
    </source>
</evidence>
<evidence type="ECO:0000313" key="12">
    <source>
        <dbReference type="Proteomes" id="UP000031950"/>
    </source>
</evidence>
<comment type="pathway">
    <text evidence="10">Polyol metabolism; 1,2-propanediol degradation.</text>
</comment>
<dbReference type="Proteomes" id="UP000031950">
    <property type="component" value="Unassembled WGS sequence"/>
</dbReference>
<comment type="function">
    <text evidence="10">Involved in 1,2-propanediol (1,2-PD) degradation by catalyzing the conversion of propanoyl-CoA to propanoyl-phosphate.</text>
</comment>
<evidence type="ECO:0000256" key="7">
    <source>
        <dbReference type="ARBA" id="ARBA00022833"/>
    </source>
</evidence>
<keyword evidence="12" id="KW-1185">Reference proteome</keyword>
<dbReference type="PATRIC" id="fig|135826.4.peg.2791"/>
<dbReference type="GO" id="GO:0016747">
    <property type="term" value="F:acyltransferase activity, transferring groups other than amino-acyl groups"/>
    <property type="evidence" value="ECO:0007669"/>
    <property type="project" value="InterPro"/>
</dbReference>
<dbReference type="RefSeq" id="WP_041123316.1">
    <property type="nucleotide sequence ID" value="NZ_JXRQ01000025.1"/>
</dbReference>
<dbReference type="OrthoDB" id="9784365at2"/>
<evidence type="ECO:0000256" key="5">
    <source>
        <dbReference type="ARBA" id="ARBA00022679"/>
    </source>
</evidence>
<keyword evidence="8 10" id="KW-0012">Acyltransferase</keyword>
<dbReference type="EMBL" id="JXRQ01000025">
    <property type="protein sequence ID" value="KIL46680.1"/>
    <property type="molecule type" value="Genomic_DNA"/>
</dbReference>
<evidence type="ECO:0000256" key="2">
    <source>
        <dbReference type="ARBA" id="ARBA00007342"/>
    </source>
</evidence>
<evidence type="ECO:0000256" key="4">
    <source>
        <dbReference type="ARBA" id="ARBA00020837"/>
    </source>
</evidence>
<sequence>MVERTELIKEVTDSVIKVLSAYGIEISTDQHQTDIPISVSARHLHLSPEHVEYLFGKGYQLTPFKEISQPHQYACKEQVTISGPKGQIERVRVLGPSRGKTQVEVSKTDARVLGLQPPVRSSGDLADSSPVTITGPTGTVLKLSEGCIIADRHIHMTPADAAHYGVKDGDRTDVAIDGDKPGILKNVAIRVKDTYALDMHVDTDDGNAFLIEGSGRVRLLKKEEQQL</sequence>
<dbReference type="STRING" id="135826.KP77_28070"/>
<proteinExistence type="inferred from homology"/>
<evidence type="ECO:0000256" key="3">
    <source>
        <dbReference type="ARBA" id="ARBA00012206"/>
    </source>
</evidence>
<dbReference type="GO" id="GO:0051144">
    <property type="term" value="P:1,2-propanediol catabolic process"/>
    <property type="evidence" value="ECO:0007669"/>
    <property type="project" value="UniProtKB-UniPathway"/>
</dbReference>
<name>A0A0C2R8S6_9BACL</name>
<dbReference type="PIRSF" id="PIRSF010130">
    <property type="entry name" value="PduL"/>
    <property type="match status" value="1"/>
</dbReference>
<protein>
    <recommendedName>
        <fullName evidence="4 10">Phosphate propanoyltransferase</fullName>
        <ecNumber evidence="3 10">2.3.1.222</ecNumber>
    </recommendedName>
</protein>
<dbReference type="AlphaFoldDB" id="A0A0C2R8S6"/>
<accession>A0A0C2R8S6</accession>
<dbReference type="Pfam" id="PF06130">
    <property type="entry name" value="PTAC"/>
    <property type="match status" value="1"/>
</dbReference>
<reference evidence="11 12" key="1">
    <citation type="submission" date="2015-01" db="EMBL/GenBank/DDBJ databases">
        <title>Genome sequence of Jeotgalibacillus alimentarius.</title>
        <authorList>
            <person name="Goh K.M."/>
            <person name="Chan K.-G."/>
            <person name="Yaakop A.S."/>
            <person name="Ee R."/>
            <person name="Gan H.M."/>
            <person name="Chan C.S."/>
        </authorList>
    </citation>
    <scope>NUCLEOTIDE SEQUENCE [LARGE SCALE GENOMIC DNA]</scope>
    <source>
        <strain evidence="11 12">YKJ-13</strain>
    </source>
</reference>
<comment type="cofactor">
    <cofactor evidence="1">
        <name>Zn(2+)</name>
        <dbReference type="ChEBI" id="CHEBI:29105"/>
    </cofactor>
</comment>
<gene>
    <name evidence="11" type="ORF">KP77_28070</name>
</gene>
<comment type="similarity">
    <text evidence="2 10">Belongs to the PduL family.</text>
</comment>
<dbReference type="NCBIfam" id="NF011652">
    <property type="entry name" value="PRK15070.1"/>
    <property type="match status" value="1"/>
</dbReference>
<comment type="caution">
    <text evidence="11">The sequence shown here is derived from an EMBL/GenBank/DDBJ whole genome shotgun (WGS) entry which is preliminary data.</text>
</comment>
<organism evidence="11 12">
    <name type="scientific">Jeotgalibacillus alimentarius</name>
    <dbReference type="NCBI Taxonomy" id="135826"/>
    <lineage>
        <taxon>Bacteria</taxon>
        <taxon>Bacillati</taxon>
        <taxon>Bacillota</taxon>
        <taxon>Bacilli</taxon>
        <taxon>Bacillales</taxon>
        <taxon>Caryophanaceae</taxon>
        <taxon>Jeotgalibacillus</taxon>
    </lineage>
</organism>
<comment type="catalytic activity">
    <reaction evidence="9 10">
        <text>propanoyl-CoA + phosphate = propanoyl phosphate + CoA</text>
        <dbReference type="Rhea" id="RHEA:28046"/>
        <dbReference type="ChEBI" id="CHEBI:43474"/>
        <dbReference type="ChEBI" id="CHEBI:57287"/>
        <dbReference type="ChEBI" id="CHEBI:57392"/>
        <dbReference type="ChEBI" id="CHEBI:58933"/>
        <dbReference type="EC" id="2.3.1.222"/>
    </reaction>
</comment>
<dbReference type="EC" id="2.3.1.222" evidence="3 10"/>
<keyword evidence="7" id="KW-0862">Zinc</keyword>